<sequence>MIGYSPYDFRTSVAVPSDTDMDDRSNPVGSWGSIPIQKMGNIKCLGFVNNY</sequence>
<name>E6QFJ8_9ZZZZ</name>
<evidence type="ECO:0000313" key="1">
    <source>
        <dbReference type="EMBL" id="CBI05990.1"/>
    </source>
</evidence>
<proteinExistence type="predicted"/>
<organism evidence="1">
    <name type="scientific">mine drainage metagenome</name>
    <dbReference type="NCBI Taxonomy" id="410659"/>
    <lineage>
        <taxon>unclassified sequences</taxon>
        <taxon>metagenomes</taxon>
        <taxon>ecological metagenomes</taxon>
    </lineage>
</organism>
<protein>
    <submittedName>
        <fullName evidence="1">Uncharacterized protein</fullName>
    </submittedName>
</protein>
<gene>
    <name evidence="1" type="ORF">CARN5_0489</name>
</gene>
<accession>E6QFJ8</accession>
<dbReference type="EMBL" id="CABP01000151">
    <property type="protein sequence ID" value="CBI05990.1"/>
    <property type="molecule type" value="Genomic_DNA"/>
</dbReference>
<reference evidence="1" key="1">
    <citation type="submission" date="2009-10" db="EMBL/GenBank/DDBJ databases">
        <title>Diversity of trophic interactions inside an arsenic-rich microbial ecosystem.</title>
        <authorList>
            <person name="Bertin P.N."/>
            <person name="Heinrich-Salmeron A."/>
            <person name="Pelletier E."/>
            <person name="Goulhen-Chollet F."/>
            <person name="Arsene-Ploetze F."/>
            <person name="Gallien S."/>
            <person name="Calteau A."/>
            <person name="Vallenet D."/>
            <person name="Casiot C."/>
            <person name="Chane-Woon-Ming B."/>
            <person name="Giloteaux L."/>
            <person name="Barakat M."/>
            <person name="Bonnefoy V."/>
            <person name="Bruneel O."/>
            <person name="Chandler M."/>
            <person name="Cleiss J."/>
            <person name="Duran R."/>
            <person name="Elbaz-Poulichet F."/>
            <person name="Fonknechten N."/>
            <person name="Lauga B."/>
            <person name="Mornico D."/>
            <person name="Ortet P."/>
            <person name="Schaeffer C."/>
            <person name="Siguier P."/>
            <person name="Alexander Thil Smith A."/>
            <person name="Van Dorsselaer A."/>
            <person name="Weissenbach J."/>
            <person name="Medigue C."/>
            <person name="Le Paslier D."/>
        </authorList>
    </citation>
    <scope>NUCLEOTIDE SEQUENCE</scope>
</reference>
<dbReference type="AlphaFoldDB" id="E6QFJ8"/>
<comment type="caution">
    <text evidence="1">The sequence shown here is derived from an EMBL/GenBank/DDBJ whole genome shotgun (WGS) entry which is preliminary data.</text>
</comment>